<dbReference type="PANTHER" id="PTHR44051:SF8">
    <property type="entry name" value="GLUTATHIONE S-TRANSFERASE GSTA"/>
    <property type="match status" value="1"/>
</dbReference>
<evidence type="ECO:0000259" key="2">
    <source>
        <dbReference type="PROSITE" id="PS50405"/>
    </source>
</evidence>
<dbReference type="SFLD" id="SFLDS00019">
    <property type="entry name" value="Glutathione_Transferase_(cytos"/>
    <property type="match status" value="1"/>
</dbReference>
<feature type="domain" description="GST C-terminal" evidence="2">
    <location>
        <begin position="85"/>
        <end position="208"/>
    </location>
</feature>
<comment type="caution">
    <text evidence="3">The sequence shown here is derived from an EMBL/GenBank/DDBJ whole genome shotgun (WGS) entry which is preliminary data.</text>
</comment>
<dbReference type="GO" id="GO:0016740">
    <property type="term" value="F:transferase activity"/>
    <property type="evidence" value="ECO:0007669"/>
    <property type="project" value="UniProtKB-KW"/>
</dbReference>
<protein>
    <submittedName>
        <fullName evidence="3">Glutathione S-transferase</fullName>
    </submittedName>
</protein>
<dbReference type="PROSITE" id="PS50405">
    <property type="entry name" value="GST_CTER"/>
    <property type="match status" value="1"/>
</dbReference>
<dbReference type="EMBL" id="QQZY01000002">
    <property type="protein sequence ID" value="RDI75223.1"/>
    <property type="molecule type" value="Genomic_DNA"/>
</dbReference>
<accession>A0A7M2Z0C2</accession>
<dbReference type="InterPro" id="IPR010987">
    <property type="entry name" value="Glutathione-S-Trfase_C-like"/>
</dbReference>
<evidence type="ECO:0000313" key="3">
    <source>
        <dbReference type="EMBL" id="RDI75223.1"/>
    </source>
</evidence>
<dbReference type="InterPro" id="IPR004045">
    <property type="entry name" value="Glutathione_S-Trfase_N"/>
</dbReference>
<dbReference type="Pfam" id="PF13409">
    <property type="entry name" value="GST_N_2"/>
    <property type="match status" value="1"/>
</dbReference>
<dbReference type="CDD" id="cd00570">
    <property type="entry name" value="GST_N_family"/>
    <property type="match status" value="1"/>
</dbReference>
<dbReference type="InterPro" id="IPR040079">
    <property type="entry name" value="Glutathione_S-Trfase"/>
</dbReference>
<reference evidence="3 4" key="1">
    <citation type="submission" date="2018-07" db="EMBL/GenBank/DDBJ databases">
        <title>High-quality-draft genome sequence of Gaiella occulta.</title>
        <authorList>
            <person name="Severino R."/>
            <person name="Froufe H.J.C."/>
            <person name="Rainey F.A."/>
            <person name="Barroso C."/>
            <person name="Albuquerque L."/>
            <person name="Lobo-Da-Cunha A."/>
            <person name="Da Costa M.S."/>
            <person name="Egas C."/>
        </authorList>
    </citation>
    <scope>NUCLEOTIDE SEQUENCE [LARGE SCALE GENOMIC DNA]</scope>
    <source>
        <strain evidence="3 4">F2-233</strain>
    </source>
</reference>
<sequence>MGLVLYDNPRSSNALKVRFMLAELGLDHERRLVPFDRPRPGWYLAVNPVGGIPALEDDGLVVSESNTILRYLAGRERRVDLYPGEPRERAPVDELLDRWSLTFRPAFFRYEVAALGFSPDKGVGAGAPDTAALPGIVAAIAPTLRLLDGLVDRSGFALGRFTIADVAAAPVLYRTLHSGLDLGPYPNVLRWRETIVALPALAAAGPVL</sequence>
<dbReference type="SUPFAM" id="SSF47616">
    <property type="entry name" value="GST C-terminal domain-like"/>
    <property type="match status" value="1"/>
</dbReference>
<proteinExistence type="predicted"/>
<gene>
    <name evidence="3" type="ORF">Gocc_1021</name>
</gene>
<dbReference type="AlphaFoldDB" id="A0A7M2Z0C2"/>
<evidence type="ECO:0000313" key="4">
    <source>
        <dbReference type="Proteomes" id="UP000254134"/>
    </source>
</evidence>
<keyword evidence="3" id="KW-0808">Transferase</keyword>
<dbReference type="Proteomes" id="UP000254134">
    <property type="component" value="Unassembled WGS sequence"/>
</dbReference>
<dbReference type="SUPFAM" id="SSF52833">
    <property type="entry name" value="Thioredoxin-like"/>
    <property type="match status" value="1"/>
</dbReference>
<dbReference type="PROSITE" id="PS50404">
    <property type="entry name" value="GST_NTER"/>
    <property type="match status" value="1"/>
</dbReference>
<dbReference type="Gene3D" id="1.20.1050.10">
    <property type="match status" value="1"/>
</dbReference>
<organism evidence="3 4">
    <name type="scientific">Gaiella occulta</name>
    <dbReference type="NCBI Taxonomy" id="1002870"/>
    <lineage>
        <taxon>Bacteria</taxon>
        <taxon>Bacillati</taxon>
        <taxon>Actinomycetota</taxon>
        <taxon>Thermoleophilia</taxon>
        <taxon>Gaiellales</taxon>
        <taxon>Gaiellaceae</taxon>
        <taxon>Gaiella</taxon>
    </lineage>
</organism>
<dbReference type="Pfam" id="PF13410">
    <property type="entry name" value="GST_C_2"/>
    <property type="match status" value="1"/>
</dbReference>
<reference evidence="4" key="2">
    <citation type="journal article" date="2019" name="MicrobiologyOpen">
        <title>High-quality draft genome sequence of Gaiella occulta isolated from a 150 meter deep mineral water borehole and comparison with the genome sequences of other deep-branching lineages of the phylum Actinobacteria.</title>
        <authorList>
            <person name="Severino R."/>
            <person name="Froufe H.J.C."/>
            <person name="Barroso C."/>
            <person name="Albuquerque L."/>
            <person name="Lobo-da-Cunha A."/>
            <person name="da Costa M.S."/>
            <person name="Egas C."/>
        </authorList>
    </citation>
    <scope>NUCLEOTIDE SEQUENCE [LARGE SCALE GENOMIC DNA]</scope>
    <source>
        <strain evidence="4">F2-233</strain>
    </source>
</reference>
<dbReference type="PANTHER" id="PTHR44051">
    <property type="entry name" value="GLUTATHIONE S-TRANSFERASE-RELATED"/>
    <property type="match status" value="1"/>
</dbReference>
<keyword evidence="4" id="KW-1185">Reference proteome</keyword>
<name>A0A7M2Z0C2_9ACTN</name>
<dbReference type="InterPro" id="IPR036249">
    <property type="entry name" value="Thioredoxin-like_sf"/>
</dbReference>
<feature type="domain" description="GST N-terminal" evidence="1">
    <location>
        <begin position="1"/>
        <end position="80"/>
    </location>
</feature>
<evidence type="ECO:0000259" key="1">
    <source>
        <dbReference type="PROSITE" id="PS50404"/>
    </source>
</evidence>
<dbReference type="OrthoDB" id="4772551at2"/>
<dbReference type="Gene3D" id="3.40.30.10">
    <property type="entry name" value="Glutaredoxin"/>
    <property type="match status" value="1"/>
</dbReference>
<dbReference type="SFLD" id="SFLDG00358">
    <property type="entry name" value="Main_(cytGST)"/>
    <property type="match status" value="1"/>
</dbReference>
<dbReference type="InterPro" id="IPR036282">
    <property type="entry name" value="Glutathione-S-Trfase_C_sf"/>
</dbReference>
<dbReference type="RefSeq" id="WP_114795449.1">
    <property type="nucleotide sequence ID" value="NZ_QQZY01000002.1"/>
</dbReference>